<dbReference type="EMBL" id="JMKJ01000092">
    <property type="protein sequence ID" value="KGG52353.1"/>
    <property type="molecule type" value="Genomic_DNA"/>
</dbReference>
<dbReference type="InterPro" id="IPR011989">
    <property type="entry name" value="ARM-like"/>
</dbReference>
<dbReference type="GO" id="GO:0006606">
    <property type="term" value="P:protein import into nucleus"/>
    <property type="evidence" value="ECO:0007669"/>
    <property type="project" value="TreeGrafter"/>
</dbReference>
<reference evidence="1 2" key="1">
    <citation type="submission" date="2014-04" db="EMBL/GenBank/DDBJ databases">
        <title>A new species of microsporidia sheds light on the evolution of extreme parasitism.</title>
        <authorList>
            <person name="Haag K.L."/>
            <person name="James T.Y."/>
            <person name="Larsson R."/>
            <person name="Schaer T.M."/>
            <person name="Refardt D."/>
            <person name="Pombert J.-F."/>
            <person name="Ebert D."/>
        </authorList>
    </citation>
    <scope>NUCLEOTIDE SEQUENCE [LARGE SCALE GENOMIC DNA]</scope>
    <source>
        <strain evidence="1 2">UGP3</strain>
        <tissue evidence="1">Spores</tissue>
    </source>
</reference>
<comment type="caution">
    <text evidence="1">The sequence shown here is derived from an EMBL/GenBank/DDBJ whole genome shotgun (WGS) entry which is preliminary data.</text>
</comment>
<protein>
    <recommendedName>
        <fullName evidence="3">Exportin-1/Importin-beta-like domain-containing protein</fullName>
    </recommendedName>
</protein>
<dbReference type="InterPro" id="IPR016024">
    <property type="entry name" value="ARM-type_fold"/>
</dbReference>
<dbReference type="Gene3D" id="1.25.10.10">
    <property type="entry name" value="Leucine-rich Repeat Variant"/>
    <property type="match status" value="1"/>
</dbReference>
<dbReference type="GO" id="GO:0005737">
    <property type="term" value="C:cytoplasm"/>
    <property type="evidence" value="ECO:0007669"/>
    <property type="project" value="TreeGrafter"/>
</dbReference>
<gene>
    <name evidence="1" type="ORF">DI09_183p10</name>
</gene>
<proteinExistence type="predicted"/>
<dbReference type="PANTHER" id="PTHR12363">
    <property type="entry name" value="TRANSPORTIN 3 AND IMPORTIN 13"/>
    <property type="match status" value="1"/>
</dbReference>
<dbReference type="VEuPathDB" id="MicrosporidiaDB:DI09_183p10"/>
<dbReference type="SUPFAM" id="SSF48371">
    <property type="entry name" value="ARM repeat"/>
    <property type="match status" value="1"/>
</dbReference>
<dbReference type="AlphaFoldDB" id="A0A098VTF0"/>
<keyword evidence="2" id="KW-1185">Reference proteome</keyword>
<name>A0A098VTF0_9MICR</name>
<sequence length="952" mass="102269">MELVEALGLLYDAGGATTAAADRRAADRFLSRWQNTMDAWSGSMELISTQGLPAAYRLFGAQTLRRKLAFDASQLDVSNLQSLQASLAVTPGGPTSTRPFWIQIALCLSRLSLRLHGEGDSFSQTLKALADPEMVEEFLVSYPNALIEGTTTSEERAQAGALVDNHLATLPALVQGFSAERRVECMLNWIRAADGRRVLSMIREHALDEGAVAALIAGAVSAPIVSELLMEIILVLRDAGSEADAAHMGSLLAAAIPKLPKDDEIVEVFGLALIEFMDCFFELSLGLLGGTLWRDGLFGSLSPPSLRLADASLRLWDRLVDVARAANSTNAQNSYSINHAIQTSNYQQGHVVHGNSSPHKNGISANEVVVRGFALMVTVLQWPNGAMTRQEVDDFRSFRHVVGDGLKDLVIAALTLGVDLSTLLMLSSKSVSNSIMDARFAEAILTAARLVAGTVPDTSEEPIGSLIQQLPRLLADHPRGVSNERLWYAALLFISAYAPWTALRTERITRLGPFQLEAVLAVLAEDGGAPWGSLTFAAAAMALETLLANGVGTGAEEDPGRWVGPICALFRRHPRNERILGALAHLLVGAGLAAMLCELVASLWSAREIRSLELVLAIASERASAKDTLVPVLRSLASIIGEWNFESLNAGVLRSILLVALLLPESDALLLERLSIAILNLWASKVDAHPDSSSDSFVRRVAATRGVGHPALVALVSGMLRRLWSWGALVPSSMEAMVILLRSVMELLPEHIVGDPAFASAAVTWIAAWMGKCQAFDPDLVFECCQLLADIYFVAMDEEAPISLRQPLLAALQGDPSAVLIRAVVKVVICSTIFPYDMIPEISRLLLLVCEVLDSASALGSSSVRQSSSALASFSALGGALESAVHALPEAHFSGVEVAAFMGSIPALVTVMADRSLASSKRTSRLVAFFRSIHQTCRRRLSDDRDESELHN</sequence>
<evidence type="ECO:0000313" key="1">
    <source>
        <dbReference type="EMBL" id="KGG52353.1"/>
    </source>
</evidence>
<dbReference type="OrthoDB" id="435593at2759"/>
<dbReference type="PANTHER" id="PTHR12363:SF53">
    <property type="entry name" value="MRNA TRANSPORT REGULATOR MTR10"/>
    <property type="match status" value="1"/>
</dbReference>
<organism evidence="1 2">
    <name type="scientific">Mitosporidium daphniae</name>
    <dbReference type="NCBI Taxonomy" id="1485682"/>
    <lineage>
        <taxon>Eukaryota</taxon>
        <taxon>Fungi</taxon>
        <taxon>Fungi incertae sedis</taxon>
        <taxon>Microsporidia</taxon>
        <taxon>Mitosporidium</taxon>
    </lineage>
</organism>
<dbReference type="RefSeq" id="XP_013238789.1">
    <property type="nucleotide sequence ID" value="XM_013383335.1"/>
</dbReference>
<evidence type="ECO:0000313" key="2">
    <source>
        <dbReference type="Proteomes" id="UP000029725"/>
    </source>
</evidence>
<dbReference type="HOGENOM" id="CLU_309502_0_0_1"/>
<evidence type="ECO:0008006" key="3">
    <source>
        <dbReference type="Google" id="ProtNLM"/>
    </source>
</evidence>
<dbReference type="GeneID" id="25258759"/>
<dbReference type="Proteomes" id="UP000029725">
    <property type="component" value="Unassembled WGS sequence"/>
</dbReference>
<dbReference type="InterPro" id="IPR051345">
    <property type="entry name" value="Importin_beta-like_NTR"/>
</dbReference>
<accession>A0A098VTF0</accession>